<protein>
    <submittedName>
        <fullName evidence="1">Uncharacterized protein</fullName>
    </submittedName>
</protein>
<organism evidence="1 2">
    <name type="scientific">Candidatus Ruthia endofausta</name>
    <dbReference type="NCBI Taxonomy" id="2738852"/>
    <lineage>
        <taxon>Bacteria</taxon>
        <taxon>Pseudomonadati</taxon>
        <taxon>Pseudomonadota</taxon>
        <taxon>Gammaproteobacteria</taxon>
        <taxon>Candidatus Pseudothioglobaceae</taxon>
        <taxon>Candidatus Ruthturnera</taxon>
    </lineage>
</organism>
<dbReference type="Proteomes" id="UP000509429">
    <property type="component" value="Chromosome"/>
</dbReference>
<evidence type="ECO:0000313" key="2">
    <source>
        <dbReference type="Proteomes" id="UP000509429"/>
    </source>
</evidence>
<gene>
    <name evidence="1" type="ORF">HUE58_01555</name>
</gene>
<reference evidence="1 2" key="1">
    <citation type="submission" date="2020-05" db="EMBL/GenBank/DDBJ databases">
        <title>Horizontal transmission and recombination maintain forever young bacterial symbiont genomes.</title>
        <authorList>
            <person name="Russell S.L."/>
            <person name="Pepper-Tunick E."/>
            <person name="Svedberg J."/>
            <person name="Byrne A."/>
            <person name="Ruelas Castillo J."/>
            <person name="Vollmers C."/>
            <person name="Beinart R.A."/>
            <person name="Corbett-Detig R."/>
        </authorList>
    </citation>
    <scope>NUCLEOTIDE SEQUENCE [LARGE SCALE GENOMIC DNA]</scope>
    <source>
        <strain evidence="1">JDF_Ridge</strain>
    </source>
</reference>
<sequence>MRIVDTLKIKTRKRIINQTRINAESLRLFSPRNQYNLPYYKAHNTMQNTISTAELFSSPSGLYE</sequence>
<dbReference type="KEGG" id="reo:HUE58_01555"/>
<dbReference type="EMBL" id="CP054490">
    <property type="protein sequence ID" value="QKQ23890.1"/>
    <property type="molecule type" value="Genomic_DNA"/>
</dbReference>
<keyword evidence="2" id="KW-1185">Reference proteome</keyword>
<name>A0A6N0HNK8_9GAMM</name>
<dbReference type="RefSeq" id="WP_174605330.1">
    <property type="nucleotide sequence ID" value="NZ_CP054490.1"/>
</dbReference>
<evidence type="ECO:0000313" key="1">
    <source>
        <dbReference type="EMBL" id="QKQ23890.1"/>
    </source>
</evidence>
<proteinExistence type="predicted"/>
<dbReference type="AlphaFoldDB" id="A0A6N0HNK8"/>
<accession>A0A6N0HNK8</accession>